<feature type="compositionally biased region" description="Basic and acidic residues" evidence="1">
    <location>
        <begin position="105"/>
        <end position="158"/>
    </location>
</feature>
<feature type="region of interest" description="Disordered" evidence="1">
    <location>
        <begin position="482"/>
        <end position="588"/>
    </location>
</feature>
<dbReference type="PANTHER" id="PTHR46444">
    <property type="entry name" value="DCD (DEVELOPMENT AND CELL DEATH) DOMAIN PROTEIN-RELATED"/>
    <property type="match status" value="1"/>
</dbReference>
<feature type="compositionally biased region" description="Basic and acidic residues" evidence="1">
    <location>
        <begin position="556"/>
        <end position="580"/>
    </location>
</feature>
<sequence>MTLGKNKKKVGNSGEAPSKTKPAEIANSKSLKPGGKIVKKTPVKISAKVKKGEGSSQSLGKKSEDRENKEKTTNNQNHEDKKLDGETKEESMRNGNKIKRTNNQKNREKKSILRKGNTEKNTAREKVERFEDKKLDSHKGTKEKSYTNDNHHRRPDRDRLGGLILMCNAKTKPDCFRYGIMGVPLNKKEVVLGIKPGLKLFLCDFDLRLLYGIYVASSSGGMKLERSAFDGAFPVQVRFKVHKDCLPLPESVFKKAIRDNYNGVDHFKPELSDQQVKKLTELFQPVQQNHLNTHSFIQVPPGAILYPIPMPMPTLVVGENFEARREAQSQVRREPISRDSYFLHETRRTNVSSNLEREHPLHLPATALPRVHREAITRDPYSPHEVRRNSISFDRERENVLHLRTTALPQIQREPNARDPYSRDGSRRNYISSDHEREELLHQPASALPRLYGEPVSGRDIYSLDESWSSYIASDYEREKRVHHPGSTLPQVHREQTARDPYSLDESRRNYTSSYQEREKQSYDHASTLPRLHRDSISRDLYSQDESRVNYSPSDHGMETRLHRPTSKHEETTKQKETTPHESLFLSEKEYRTYGLRPARRTSPPPPSSLEFSVKNPYYLYPPSDASNSYHNRNVEQTISSESYRLVPRRESYLTDSSYADRAPAASSCTKRVEDKEGGLYSSHASSVLSEYNQKHYVGGRSELGSVPVSSRYAFAGPSMTYN</sequence>
<dbReference type="PANTHER" id="PTHR46444:SF3">
    <property type="entry name" value="DCD (DEVELOPMENT AND CELL DEATH) DOMAIN PROTEIN"/>
    <property type="match status" value="1"/>
</dbReference>
<dbReference type="EMBL" id="KZ305034">
    <property type="protein sequence ID" value="PIA44584.1"/>
    <property type="molecule type" value="Genomic_DNA"/>
</dbReference>
<dbReference type="OrthoDB" id="1920894at2759"/>
<dbReference type="PROSITE" id="PS51222">
    <property type="entry name" value="DCD"/>
    <property type="match status" value="1"/>
</dbReference>
<feature type="compositionally biased region" description="Basic and acidic residues" evidence="1">
    <location>
        <begin position="61"/>
        <end position="92"/>
    </location>
</feature>
<dbReference type="InParanoid" id="A0A2G5DM52"/>
<feature type="domain" description="DCD" evidence="2">
    <location>
        <begin position="158"/>
        <end position="285"/>
    </location>
</feature>
<protein>
    <recommendedName>
        <fullName evidence="2">DCD domain-containing protein</fullName>
    </recommendedName>
</protein>
<dbReference type="InterPro" id="IPR013989">
    <property type="entry name" value="Dev_and_cell_death_domain"/>
</dbReference>
<feature type="region of interest" description="Disordered" evidence="1">
    <location>
        <begin position="1"/>
        <end position="158"/>
    </location>
</feature>
<gene>
    <name evidence="3" type="ORF">AQUCO_01700287v1</name>
</gene>
<dbReference type="AlphaFoldDB" id="A0A2G5DM52"/>
<organism evidence="3 4">
    <name type="scientific">Aquilegia coerulea</name>
    <name type="common">Rocky mountain columbine</name>
    <dbReference type="NCBI Taxonomy" id="218851"/>
    <lineage>
        <taxon>Eukaryota</taxon>
        <taxon>Viridiplantae</taxon>
        <taxon>Streptophyta</taxon>
        <taxon>Embryophyta</taxon>
        <taxon>Tracheophyta</taxon>
        <taxon>Spermatophyta</taxon>
        <taxon>Magnoliopsida</taxon>
        <taxon>Ranunculales</taxon>
        <taxon>Ranunculaceae</taxon>
        <taxon>Thalictroideae</taxon>
        <taxon>Aquilegia</taxon>
    </lineage>
</organism>
<dbReference type="Proteomes" id="UP000230069">
    <property type="component" value="Unassembled WGS sequence"/>
</dbReference>
<reference evidence="3 4" key="1">
    <citation type="submission" date="2017-09" db="EMBL/GenBank/DDBJ databases">
        <title>WGS assembly of Aquilegia coerulea Goldsmith.</title>
        <authorList>
            <person name="Hodges S."/>
            <person name="Kramer E."/>
            <person name="Nordborg M."/>
            <person name="Tomkins J."/>
            <person name="Borevitz J."/>
            <person name="Derieg N."/>
            <person name="Yan J."/>
            <person name="Mihaltcheva S."/>
            <person name="Hayes R.D."/>
            <person name="Rokhsar D."/>
        </authorList>
    </citation>
    <scope>NUCLEOTIDE SEQUENCE [LARGE SCALE GENOMIC DNA]</scope>
    <source>
        <strain evidence="4">cv. Goldsmith</strain>
    </source>
</reference>
<accession>A0A2G5DM52</accession>
<evidence type="ECO:0000313" key="3">
    <source>
        <dbReference type="EMBL" id="PIA44584.1"/>
    </source>
</evidence>
<evidence type="ECO:0000259" key="2">
    <source>
        <dbReference type="PROSITE" id="PS51222"/>
    </source>
</evidence>
<proteinExistence type="predicted"/>
<dbReference type="FunCoup" id="A0A2G5DM52">
    <property type="interactions" value="925"/>
</dbReference>
<name>A0A2G5DM52_AQUCA</name>
<evidence type="ECO:0000256" key="1">
    <source>
        <dbReference type="SAM" id="MobiDB-lite"/>
    </source>
</evidence>
<keyword evidence="4" id="KW-1185">Reference proteome</keyword>
<evidence type="ECO:0000313" key="4">
    <source>
        <dbReference type="Proteomes" id="UP000230069"/>
    </source>
</evidence>
<dbReference type="SMART" id="SM00767">
    <property type="entry name" value="DCD"/>
    <property type="match status" value="1"/>
</dbReference>
<feature type="compositionally biased region" description="Basic and acidic residues" evidence="1">
    <location>
        <begin position="415"/>
        <end position="429"/>
    </location>
</feature>
<feature type="compositionally biased region" description="Basic residues" evidence="1">
    <location>
        <begin position="1"/>
        <end position="10"/>
    </location>
</feature>
<feature type="region of interest" description="Disordered" evidence="1">
    <location>
        <begin position="409"/>
        <end position="429"/>
    </location>
</feature>
<dbReference type="Pfam" id="PF10539">
    <property type="entry name" value="Dev_Cell_Death"/>
    <property type="match status" value="1"/>
</dbReference>